<evidence type="ECO:0000313" key="1">
    <source>
        <dbReference type="EMBL" id="MDB6247120.1"/>
    </source>
</evidence>
<sequence length="212" mass="25270">MKQDYVRIHPYGDSKPRIITPDLLKDFKNGLCEIMKDQHFEFNVEYDEYRFIKSVGMCLPGRSSLFVYRASDNCLKYVKSRRQWPKRTYDKIHDLIAEDLSNERNTQLLEVGPKNLKKLVYEPNLSISTYLNQSVFDQAAEEVVEVENQMLKEAVEKQRAMQGSEFNYLLSRFRDMKPKEQNSLIYSFNDLVRRMQRIQYEQESKRKGINNE</sequence>
<dbReference type="EMBL" id="JAOTHD010000021">
    <property type="protein sequence ID" value="MDB6247120.1"/>
    <property type="molecule type" value="Genomic_DNA"/>
</dbReference>
<proteinExistence type="predicted"/>
<comment type="caution">
    <text evidence="1">The sequence shown here is derived from an EMBL/GenBank/DDBJ whole genome shotgun (WGS) entry which is preliminary data.</text>
</comment>
<dbReference type="RefSeq" id="WP_271326634.1">
    <property type="nucleotide sequence ID" value="NZ_JAOTHC010000001.1"/>
</dbReference>
<dbReference type="AlphaFoldDB" id="A0AAW6BAY4"/>
<reference evidence="1" key="1">
    <citation type="journal article" date="2022" name="Microorganisms">
        <title>Antibiotic Susceptibility, Resistance Gene Determinants and Corresponding Genomic Regions in Lactobacillus amylovorus Isolates Derived from Wild Boars and Domestic Pigs.</title>
        <authorList>
            <person name="Moravkova M."/>
            <person name="Kostovova I."/>
            <person name="Kavanova K."/>
            <person name="Pechar R."/>
            <person name="Stanek S."/>
            <person name="Brychta A."/>
            <person name="Zeman M."/>
            <person name="Kubasova T."/>
        </authorList>
    </citation>
    <scope>NUCLEOTIDE SEQUENCE</scope>
    <source>
        <strain evidence="1">M597B</strain>
    </source>
</reference>
<protein>
    <submittedName>
        <fullName evidence="1">Uncharacterized protein</fullName>
    </submittedName>
</protein>
<accession>A0AAW6BAY4</accession>
<evidence type="ECO:0000313" key="2">
    <source>
        <dbReference type="Proteomes" id="UP001141961"/>
    </source>
</evidence>
<organism evidence="1 2">
    <name type="scientific">Lactobacillus amylovorus</name>
    <dbReference type="NCBI Taxonomy" id="1604"/>
    <lineage>
        <taxon>Bacteria</taxon>
        <taxon>Bacillati</taxon>
        <taxon>Bacillota</taxon>
        <taxon>Bacilli</taxon>
        <taxon>Lactobacillales</taxon>
        <taxon>Lactobacillaceae</taxon>
        <taxon>Lactobacillus</taxon>
    </lineage>
</organism>
<gene>
    <name evidence="1" type="ORF">ODV14_07280</name>
</gene>
<reference evidence="1" key="2">
    <citation type="submission" date="2022-10" db="EMBL/GenBank/DDBJ databases">
        <authorList>
            <person name="Kostovova I."/>
            <person name="Moravkova M."/>
            <person name="Pechar R."/>
        </authorList>
    </citation>
    <scope>NUCLEOTIDE SEQUENCE</scope>
    <source>
        <strain evidence="1">M597B</strain>
    </source>
</reference>
<dbReference type="Proteomes" id="UP001141961">
    <property type="component" value="Unassembled WGS sequence"/>
</dbReference>
<name>A0AAW6BAY4_LACAM</name>